<comment type="caution">
    <text evidence="2">The sequence shown here is derived from an EMBL/GenBank/DDBJ whole genome shotgun (WGS) entry which is preliminary data.</text>
</comment>
<dbReference type="PROSITE" id="PS51257">
    <property type="entry name" value="PROKAR_LIPOPROTEIN"/>
    <property type="match status" value="1"/>
</dbReference>
<dbReference type="STRING" id="29367.CLPUN_13220"/>
<dbReference type="InterPro" id="IPR001466">
    <property type="entry name" value="Beta-lactam-related"/>
</dbReference>
<proteinExistence type="predicted"/>
<name>A0A1S8TSG9_9CLOT</name>
<dbReference type="InterPro" id="IPR012338">
    <property type="entry name" value="Beta-lactam/transpept-like"/>
</dbReference>
<dbReference type="PANTHER" id="PTHR46825">
    <property type="entry name" value="D-ALANYL-D-ALANINE-CARBOXYPEPTIDASE/ENDOPEPTIDASE AMPH"/>
    <property type="match status" value="1"/>
</dbReference>
<dbReference type="InterPro" id="IPR050491">
    <property type="entry name" value="AmpC-like"/>
</dbReference>
<accession>A0A1S8TSG9</accession>
<evidence type="ECO:0000313" key="3">
    <source>
        <dbReference type="Proteomes" id="UP000190890"/>
    </source>
</evidence>
<organism evidence="2 3">
    <name type="scientific">Clostridium puniceum</name>
    <dbReference type="NCBI Taxonomy" id="29367"/>
    <lineage>
        <taxon>Bacteria</taxon>
        <taxon>Bacillati</taxon>
        <taxon>Bacillota</taxon>
        <taxon>Clostridia</taxon>
        <taxon>Eubacteriales</taxon>
        <taxon>Clostridiaceae</taxon>
        <taxon>Clostridium</taxon>
    </lineage>
</organism>
<keyword evidence="3" id="KW-1185">Reference proteome</keyword>
<evidence type="ECO:0000259" key="1">
    <source>
        <dbReference type="Pfam" id="PF00144"/>
    </source>
</evidence>
<dbReference type="Proteomes" id="UP000190890">
    <property type="component" value="Unassembled WGS sequence"/>
</dbReference>
<reference evidence="2 3" key="1">
    <citation type="submission" date="2016-05" db="EMBL/GenBank/DDBJ databases">
        <title>Microbial solvent formation.</title>
        <authorList>
            <person name="Poehlein A."/>
            <person name="Montoya Solano J.D."/>
            <person name="Flitsch S."/>
            <person name="Krabben P."/>
            <person name="Duerre P."/>
            <person name="Daniel R."/>
        </authorList>
    </citation>
    <scope>NUCLEOTIDE SEQUENCE [LARGE SCALE GENOMIC DNA]</scope>
    <source>
        <strain evidence="2 3">DSM 2619</strain>
    </source>
</reference>
<dbReference type="EMBL" id="LZZM01000080">
    <property type="protein sequence ID" value="OOM80656.1"/>
    <property type="molecule type" value="Genomic_DNA"/>
</dbReference>
<dbReference type="Gene3D" id="3.40.710.10">
    <property type="entry name" value="DD-peptidase/beta-lactamase superfamily"/>
    <property type="match status" value="1"/>
</dbReference>
<dbReference type="SUPFAM" id="SSF56601">
    <property type="entry name" value="beta-lactamase/transpeptidase-like"/>
    <property type="match status" value="1"/>
</dbReference>
<evidence type="ECO:0000313" key="2">
    <source>
        <dbReference type="EMBL" id="OOM80656.1"/>
    </source>
</evidence>
<dbReference type="RefSeq" id="WP_077846529.1">
    <property type="nucleotide sequence ID" value="NZ_LZZM01000080.1"/>
</dbReference>
<protein>
    <submittedName>
        <fullName evidence="2">Penicillin-binding protein 4</fullName>
    </submittedName>
</protein>
<dbReference type="OrthoDB" id="9797709at2"/>
<feature type="domain" description="Beta-lactamase-related" evidence="1">
    <location>
        <begin position="56"/>
        <end position="355"/>
    </location>
</feature>
<dbReference type="PANTHER" id="PTHR46825:SF9">
    <property type="entry name" value="BETA-LACTAMASE-RELATED DOMAIN-CONTAINING PROTEIN"/>
    <property type="match status" value="1"/>
</dbReference>
<dbReference type="AlphaFoldDB" id="A0A1S8TSG9"/>
<sequence length="379" mass="43528">MPRKIILNIIILLFISTLLLTGCESITQKNFREKTVVSSDNNIKSKLAKYMDRYSKKNEFSGSILIAKDDEVLLNKGYGIADYNKRLPNKPQTIFEIASLTKQFTATAILMLQEQKLLNVNDSLSTYISDYPNGDDITIYNLLTHTSGIPDYLDYADSIDTENHNLVYTPEELIKLFKNEPFNFNAGTSFEYSNSNYILLGYIIEKASNITYEDYIENNIIVPLNLTSTGFLSNETDVKNKSIGYYFINKHSNEHAEAPKMEGLMSYSAGEIYSTSEDLLKWENALFSEELITKESLNEMFTPYLNNYGYGWFTYENEDEDKIVFHSGNLPGYTSFVEKNLDKNYLIIILCNENIDETINNLSTELSEILDREYLLDNE</sequence>
<gene>
    <name evidence="2" type="primary">pbpE_1</name>
    <name evidence="2" type="ORF">CLPUN_13220</name>
</gene>
<dbReference type="Pfam" id="PF00144">
    <property type="entry name" value="Beta-lactamase"/>
    <property type="match status" value="1"/>
</dbReference>